<keyword evidence="4 9" id="KW-0812">Transmembrane</keyword>
<dbReference type="Gene3D" id="1.20.1250.20">
    <property type="entry name" value="MFS general substrate transporter like domains"/>
    <property type="match status" value="1"/>
</dbReference>
<feature type="compositionally biased region" description="Basic and acidic residues" evidence="8">
    <location>
        <begin position="525"/>
        <end position="559"/>
    </location>
</feature>
<feature type="compositionally biased region" description="Polar residues" evidence="8">
    <location>
        <begin position="511"/>
        <end position="523"/>
    </location>
</feature>
<dbReference type="Proteomes" id="UP001274830">
    <property type="component" value="Unassembled WGS sequence"/>
</dbReference>
<evidence type="ECO:0000313" key="12">
    <source>
        <dbReference type="Proteomes" id="UP001274830"/>
    </source>
</evidence>
<comment type="subcellular location">
    <subcellularLocation>
        <location evidence="1">Membrane</location>
        <topology evidence="1">Multi-pass membrane protein</topology>
    </subcellularLocation>
</comment>
<accession>A0AAE0TU70</accession>
<feature type="transmembrane region" description="Helical" evidence="9">
    <location>
        <begin position="283"/>
        <end position="307"/>
    </location>
</feature>
<feature type="region of interest" description="Disordered" evidence="8">
    <location>
        <begin position="504"/>
        <end position="624"/>
    </location>
</feature>
<evidence type="ECO:0000256" key="8">
    <source>
        <dbReference type="SAM" id="MobiDB-lite"/>
    </source>
</evidence>
<dbReference type="InterPro" id="IPR003663">
    <property type="entry name" value="Sugar/inositol_transpt"/>
</dbReference>
<dbReference type="GO" id="GO:0005351">
    <property type="term" value="F:carbohydrate:proton symporter activity"/>
    <property type="evidence" value="ECO:0007669"/>
    <property type="project" value="TreeGrafter"/>
</dbReference>
<gene>
    <name evidence="11" type="ORF">LTR78_008040</name>
</gene>
<feature type="transmembrane region" description="Helical" evidence="9">
    <location>
        <begin position="195"/>
        <end position="215"/>
    </location>
</feature>
<feature type="transmembrane region" description="Helical" evidence="9">
    <location>
        <begin position="384"/>
        <end position="405"/>
    </location>
</feature>
<dbReference type="PANTHER" id="PTHR48022">
    <property type="entry name" value="PLASTIDIC GLUCOSE TRANSPORTER 4"/>
    <property type="match status" value="1"/>
</dbReference>
<feature type="transmembrane region" description="Helical" evidence="9">
    <location>
        <begin position="161"/>
        <end position="183"/>
    </location>
</feature>
<keyword evidence="3 7" id="KW-0813">Transport</keyword>
<dbReference type="GO" id="GO:0016020">
    <property type="term" value="C:membrane"/>
    <property type="evidence" value="ECO:0007669"/>
    <property type="project" value="UniProtKB-SubCell"/>
</dbReference>
<dbReference type="InterPro" id="IPR020846">
    <property type="entry name" value="MFS_dom"/>
</dbReference>
<evidence type="ECO:0000256" key="7">
    <source>
        <dbReference type="RuleBase" id="RU003346"/>
    </source>
</evidence>
<feature type="compositionally biased region" description="Polar residues" evidence="8">
    <location>
        <begin position="560"/>
        <end position="569"/>
    </location>
</feature>
<sequence>MVDEMSAPRAALPHAHYMGLSGTALRIAIGMTAGLCFICFGYGQGDIGSLMVMPTFQKYFPQIAGLSLQTCRIDGITIGIWNLGSFVGAMIMVVIGDRLGRKRAIIAGLCIMIVGKIIQVSTFSFGQLLAGRFIAGFGNGWIASTVPAWQAECLKTHRRGTLLMVSFGSCITAGLALAYWIGYAFSWTEPGTASWRGPIGIGIIPMVLALMLAVWMPESPRYLILTGREQEAKNVLSALNEVSPEDENIHREFLMIKNTILFMTSASIKDAFRQGKNRHLHRIILAVVLQTMAQFTGVNLFMQYLGSMFMNQLHYPPKLALLLAAACATEFFLASLVAVVGIDRFWGRRTLTIFGASGMCVCMIVLAGMAYLNTHKAHLAMTAFLFMYNTFFSIGWQGMSWLWAVELIPLSIRGPSNALSTAANWLSNFIVVLVTPILFTTTMYRTYIVFAVTNFCIVPIVFFFYPETGSRSLEEVDLLFSHASQGGKRNPWFGVVKTAQQEPLWYDKNGDPSTEDTYTNNYDDVTEKGRTNSSSEKSKADLMRHSDSDRWAKYTRERSSSGGTAPGSESTKDAATTFEDSAAIPPPNIDSAGRGLYGVNRTGPLTPSDDGAASPPPAISRTRA</sequence>
<dbReference type="PANTHER" id="PTHR48022:SF68">
    <property type="entry name" value="MAJOR FACILITATOR SUPERFAMILY (MFS) PROFILE DOMAIN-CONTAINING PROTEIN-RELATED"/>
    <property type="match status" value="1"/>
</dbReference>
<feature type="transmembrane region" description="Helical" evidence="9">
    <location>
        <begin position="417"/>
        <end position="438"/>
    </location>
</feature>
<dbReference type="EMBL" id="JAUTXT010000036">
    <property type="protein sequence ID" value="KAK3672070.1"/>
    <property type="molecule type" value="Genomic_DNA"/>
</dbReference>
<protein>
    <recommendedName>
        <fullName evidence="10">Major facilitator superfamily (MFS) profile domain-containing protein</fullName>
    </recommendedName>
</protein>
<evidence type="ECO:0000256" key="2">
    <source>
        <dbReference type="ARBA" id="ARBA00010992"/>
    </source>
</evidence>
<feature type="transmembrane region" description="Helical" evidence="9">
    <location>
        <begin position="76"/>
        <end position="95"/>
    </location>
</feature>
<keyword evidence="6 9" id="KW-0472">Membrane</keyword>
<keyword evidence="12" id="KW-1185">Reference proteome</keyword>
<reference evidence="11" key="1">
    <citation type="submission" date="2023-07" db="EMBL/GenBank/DDBJ databases">
        <title>Black Yeasts Isolated from many extreme environments.</title>
        <authorList>
            <person name="Coleine C."/>
            <person name="Stajich J.E."/>
            <person name="Selbmann L."/>
        </authorList>
    </citation>
    <scope>NUCLEOTIDE SEQUENCE</scope>
    <source>
        <strain evidence="11">CCFEE 5485</strain>
    </source>
</reference>
<feature type="transmembrane region" description="Helical" evidence="9">
    <location>
        <begin position="319"/>
        <end position="339"/>
    </location>
</feature>
<feature type="transmembrane region" description="Helical" evidence="9">
    <location>
        <begin position="24"/>
        <end position="43"/>
    </location>
</feature>
<feature type="transmembrane region" description="Helical" evidence="9">
    <location>
        <begin position="444"/>
        <end position="465"/>
    </location>
</feature>
<evidence type="ECO:0000256" key="6">
    <source>
        <dbReference type="ARBA" id="ARBA00023136"/>
    </source>
</evidence>
<feature type="domain" description="Major facilitator superfamily (MFS) profile" evidence="10">
    <location>
        <begin position="29"/>
        <end position="469"/>
    </location>
</feature>
<evidence type="ECO:0000256" key="4">
    <source>
        <dbReference type="ARBA" id="ARBA00022692"/>
    </source>
</evidence>
<evidence type="ECO:0000259" key="10">
    <source>
        <dbReference type="PROSITE" id="PS50850"/>
    </source>
</evidence>
<dbReference type="InterPro" id="IPR036259">
    <property type="entry name" value="MFS_trans_sf"/>
</dbReference>
<feature type="transmembrane region" description="Helical" evidence="9">
    <location>
        <begin position="351"/>
        <end position="372"/>
    </location>
</feature>
<evidence type="ECO:0000256" key="3">
    <source>
        <dbReference type="ARBA" id="ARBA00022448"/>
    </source>
</evidence>
<dbReference type="NCBIfam" id="TIGR00879">
    <property type="entry name" value="SP"/>
    <property type="match status" value="1"/>
</dbReference>
<dbReference type="SUPFAM" id="SSF103473">
    <property type="entry name" value="MFS general substrate transporter"/>
    <property type="match status" value="1"/>
</dbReference>
<evidence type="ECO:0000256" key="1">
    <source>
        <dbReference type="ARBA" id="ARBA00004141"/>
    </source>
</evidence>
<feature type="transmembrane region" description="Helical" evidence="9">
    <location>
        <begin position="104"/>
        <end position="123"/>
    </location>
</feature>
<organism evidence="11 12">
    <name type="scientific">Recurvomyces mirabilis</name>
    <dbReference type="NCBI Taxonomy" id="574656"/>
    <lineage>
        <taxon>Eukaryota</taxon>
        <taxon>Fungi</taxon>
        <taxon>Dikarya</taxon>
        <taxon>Ascomycota</taxon>
        <taxon>Pezizomycotina</taxon>
        <taxon>Dothideomycetes</taxon>
        <taxon>Dothideomycetidae</taxon>
        <taxon>Mycosphaerellales</taxon>
        <taxon>Teratosphaeriaceae</taxon>
        <taxon>Recurvomyces</taxon>
    </lineage>
</organism>
<dbReference type="PROSITE" id="PS50850">
    <property type="entry name" value="MFS"/>
    <property type="match status" value="1"/>
</dbReference>
<evidence type="ECO:0000256" key="5">
    <source>
        <dbReference type="ARBA" id="ARBA00022989"/>
    </source>
</evidence>
<comment type="caution">
    <text evidence="11">The sequence shown here is derived from an EMBL/GenBank/DDBJ whole genome shotgun (WGS) entry which is preliminary data.</text>
</comment>
<dbReference type="InterPro" id="IPR005828">
    <property type="entry name" value="MFS_sugar_transport-like"/>
</dbReference>
<keyword evidence="5 9" id="KW-1133">Transmembrane helix</keyword>
<name>A0AAE0TU70_9PEZI</name>
<proteinExistence type="inferred from homology"/>
<feature type="transmembrane region" description="Helical" evidence="9">
    <location>
        <begin position="129"/>
        <end position="149"/>
    </location>
</feature>
<dbReference type="PRINTS" id="PR00171">
    <property type="entry name" value="SUGRTRNSPORT"/>
</dbReference>
<comment type="similarity">
    <text evidence="2 7">Belongs to the major facilitator superfamily. Sugar transporter (TC 2.A.1.1) family.</text>
</comment>
<dbReference type="InterPro" id="IPR050360">
    <property type="entry name" value="MFS_Sugar_Transporters"/>
</dbReference>
<dbReference type="AlphaFoldDB" id="A0AAE0TU70"/>
<evidence type="ECO:0000256" key="9">
    <source>
        <dbReference type="SAM" id="Phobius"/>
    </source>
</evidence>
<dbReference type="Pfam" id="PF00083">
    <property type="entry name" value="Sugar_tr"/>
    <property type="match status" value="1"/>
</dbReference>
<evidence type="ECO:0000313" key="11">
    <source>
        <dbReference type="EMBL" id="KAK3672070.1"/>
    </source>
</evidence>